<gene>
    <name evidence="1" type="ORF">OE059_14495</name>
</gene>
<proteinExistence type="predicted"/>
<evidence type="ECO:0000313" key="2">
    <source>
        <dbReference type="Proteomes" id="UP001219957"/>
    </source>
</evidence>
<dbReference type="EMBL" id="CP109617">
    <property type="protein sequence ID" value="WED55206.1"/>
    <property type="molecule type" value="Genomic_DNA"/>
</dbReference>
<accession>A0ABY8AZU7</accession>
<sequence>MHTIEFSNDNEVVRMVIGGADRERLELMIDERRVTIYVKAYLDFGEAFAKAFHSLKGTAALRDVEGQYVMDVTFSHRGVSVRLYDPFPKKTLQTDQSYMTETMRQIGIWNRL</sequence>
<dbReference type="RefSeq" id="WP_078146028.1">
    <property type="nucleotide sequence ID" value="NZ_CAXPIM010000090.1"/>
</dbReference>
<protein>
    <submittedName>
        <fullName evidence="1">Uncharacterized protein</fullName>
    </submittedName>
</protein>
<keyword evidence="2" id="KW-1185">Reference proteome</keyword>
<name>A0ABY8AZU7_9BACL</name>
<reference evidence="1 2" key="1">
    <citation type="submission" date="2022-10" db="EMBL/GenBank/DDBJ databases">
        <title>Complete genome sequence of Exiguobacterium profundum TSS-3 isolated from an extremely saline-alkaline spring located in Ixtapa, Chiapas-Mexico.</title>
        <authorList>
            <person name="Rincon-Rosales R."/>
            <person name="Rogel M.A."/>
            <person name="Rincon-Molina C.I."/>
            <person name="Guerrero G."/>
            <person name="Manzano-Gomez L.A."/>
            <person name="Lopez-Lopez A."/>
            <person name="Rincon Molina F.A."/>
            <person name="Martinez-Romero E."/>
        </authorList>
    </citation>
    <scope>NUCLEOTIDE SEQUENCE [LARGE SCALE GENOMIC DNA]</scope>
    <source>
        <strain evidence="1 2">TSS-3</strain>
    </source>
</reference>
<evidence type="ECO:0000313" key="1">
    <source>
        <dbReference type="EMBL" id="WED55206.1"/>
    </source>
</evidence>
<organism evidence="1 2">
    <name type="scientific">Exiguobacterium profundum</name>
    <dbReference type="NCBI Taxonomy" id="307643"/>
    <lineage>
        <taxon>Bacteria</taxon>
        <taxon>Bacillati</taxon>
        <taxon>Bacillota</taxon>
        <taxon>Bacilli</taxon>
        <taxon>Bacillales</taxon>
        <taxon>Bacillales Family XII. Incertae Sedis</taxon>
        <taxon>Exiguobacterium</taxon>
    </lineage>
</organism>
<dbReference type="Proteomes" id="UP001219957">
    <property type="component" value="Chromosome"/>
</dbReference>